<organism evidence="1 2">
    <name type="scientific">Paracoccus versutus</name>
    <name type="common">Thiobacillus versutus</name>
    <dbReference type="NCBI Taxonomy" id="34007"/>
    <lineage>
        <taxon>Bacteria</taxon>
        <taxon>Pseudomonadati</taxon>
        <taxon>Pseudomonadota</taxon>
        <taxon>Alphaproteobacteria</taxon>
        <taxon>Rhodobacterales</taxon>
        <taxon>Paracoccaceae</taxon>
        <taxon>Paracoccus</taxon>
    </lineage>
</organism>
<sequence length="187" mass="20505">MTDTNSGLDLSRFHLHLEDGPRIRPVSLASGDRPAEGRTLAVFPAERPEDVHPDSWEMHPGGDELLILCSGRLELDLEAASGMRTVELAPRTGQVVPAGSWHRLRLREPSVLLAITHRSGTQRRKDREAEIGAQPAHLWSGGRSIMAQELQARPIRTDRPDAEGMARLLHLSGHCRSVSARALLAGC</sequence>
<proteinExistence type="predicted"/>
<dbReference type="AlphaFoldDB" id="A0A3D9XRM0"/>
<evidence type="ECO:0000313" key="2">
    <source>
        <dbReference type="Proteomes" id="UP000256941"/>
    </source>
</evidence>
<dbReference type="Proteomes" id="UP000256941">
    <property type="component" value="Unassembled WGS sequence"/>
</dbReference>
<dbReference type="EMBL" id="QTUJ01000001">
    <property type="protein sequence ID" value="REF73045.1"/>
    <property type="molecule type" value="Genomic_DNA"/>
</dbReference>
<reference evidence="1 2" key="1">
    <citation type="submission" date="2018-08" db="EMBL/GenBank/DDBJ databases">
        <title>Genomic Encyclopedia of Archaeal and Bacterial Type Strains, Phase II (KMG-II): from individual species to whole genera.</title>
        <authorList>
            <person name="Goeker M."/>
        </authorList>
    </citation>
    <scope>NUCLEOTIDE SEQUENCE [LARGE SCALE GENOMIC DNA]</scope>
    <source>
        <strain evidence="1 2">DSM 17099</strain>
    </source>
</reference>
<accession>A0A3D9XRM0</accession>
<dbReference type="InterPro" id="IPR011051">
    <property type="entry name" value="RmlC_Cupin_sf"/>
</dbReference>
<evidence type="ECO:0000313" key="1">
    <source>
        <dbReference type="EMBL" id="REF73045.1"/>
    </source>
</evidence>
<dbReference type="Gene3D" id="2.60.120.10">
    <property type="entry name" value="Jelly Rolls"/>
    <property type="match status" value="1"/>
</dbReference>
<dbReference type="SUPFAM" id="SSF51182">
    <property type="entry name" value="RmlC-like cupins"/>
    <property type="match status" value="1"/>
</dbReference>
<dbReference type="RefSeq" id="WP_244294979.1">
    <property type="nucleotide sequence ID" value="NZ_CP038196.1"/>
</dbReference>
<comment type="caution">
    <text evidence="1">The sequence shown here is derived from an EMBL/GenBank/DDBJ whole genome shotgun (WGS) entry which is preliminary data.</text>
</comment>
<evidence type="ECO:0008006" key="3">
    <source>
        <dbReference type="Google" id="ProtNLM"/>
    </source>
</evidence>
<dbReference type="InterPro" id="IPR014710">
    <property type="entry name" value="RmlC-like_jellyroll"/>
</dbReference>
<protein>
    <recommendedName>
        <fullName evidence="3">Cupin domain-containing protein</fullName>
    </recommendedName>
</protein>
<name>A0A3D9XRM0_PARVE</name>
<gene>
    <name evidence="1" type="ORF">BDD41_1557</name>
</gene>